<dbReference type="PANTHER" id="PTHR36503:SF3">
    <property type="entry name" value="BLR0126 PROTEIN"/>
    <property type="match status" value="1"/>
</dbReference>
<dbReference type="InterPro" id="IPR000335">
    <property type="entry name" value="Bleomycin-R"/>
</dbReference>
<evidence type="ECO:0000313" key="6">
    <source>
        <dbReference type="Proteomes" id="UP000635726"/>
    </source>
</evidence>
<reference evidence="5" key="1">
    <citation type="journal article" date="2014" name="Int. J. Syst. Evol. Microbiol.">
        <title>Complete genome sequence of Corynebacterium casei LMG S-19264T (=DSM 44701T), isolated from a smear-ripened cheese.</title>
        <authorList>
            <consortium name="US DOE Joint Genome Institute (JGI-PGF)"/>
            <person name="Walter F."/>
            <person name="Albersmeier A."/>
            <person name="Kalinowski J."/>
            <person name="Ruckert C."/>
        </authorList>
    </citation>
    <scope>NUCLEOTIDE SEQUENCE</scope>
    <source>
        <strain evidence="5">JCM 14371</strain>
    </source>
</reference>
<evidence type="ECO:0000256" key="3">
    <source>
        <dbReference type="ARBA" id="ARBA00023251"/>
    </source>
</evidence>
<accession>A0A917URW3</accession>
<dbReference type="PROSITE" id="PS51819">
    <property type="entry name" value="VOC"/>
    <property type="match status" value="1"/>
</dbReference>
<protein>
    <recommendedName>
        <fullName evidence="2">Bleomycin resistance protein</fullName>
    </recommendedName>
</protein>
<sequence>MNEETDHGVTFGRVAPMLPVRDMARALAFYQGVLGFRKVFENGRPVGFVILERGAAELHLTLQPHHAPAPFNVAHLLVDDADALHARCVKAGARIVKSLRDKEYGLRAFVFQDPDGNRIDVGHETGD</sequence>
<dbReference type="InterPro" id="IPR004360">
    <property type="entry name" value="Glyas_Fos-R_dOase_dom"/>
</dbReference>
<reference evidence="5" key="2">
    <citation type="submission" date="2020-09" db="EMBL/GenBank/DDBJ databases">
        <authorList>
            <person name="Sun Q."/>
            <person name="Ohkuma M."/>
        </authorList>
    </citation>
    <scope>NUCLEOTIDE SEQUENCE</scope>
    <source>
        <strain evidence="5">JCM 14371</strain>
    </source>
</reference>
<dbReference type="GO" id="GO:0046677">
    <property type="term" value="P:response to antibiotic"/>
    <property type="evidence" value="ECO:0007669"/>
    <property type="project" value="UniProtKB-KW"/>
</dbReference>
<keyword evidence="6" id="KW-1185">Reference proteome</keyword>
<dbReference type="SUPFAM" id="SSF54593">
    <property type="entry name" value="Glyoxalase/Bleomycin resistance protein/Dihydroxybiphenyl dioxygenase"/>
    <property type="match status" value="1"/>
</dbReference>
<dbReference type="CDD" id="cd08349">
    <property type="entry name" value="BLMA_like"/>
    <property type="match status" value="1"/>
</dbReference>
<evidence type="ECO:0000256" key="1">
    <source>
        <dbReference type="ARBA" id="ARBA00011051"/>
    </source>
</evidence>
<gene>
    <name evidence="5" type="ORF">GCM10008939_25560</name>
</gene>
<dbReference type="PANTHER" id="PTHR36503">
    <property type="entry name" value="BLR2520 PROTEIN"/>
    <property type="match status" value="1"/>
</dbReference>
<dbReference type="Gene3D" id="3.10.180.10">
    <property type="entry name" value="2,3-Dihydroxybiphenyl 1,2-Dioxygenase, domain 1"/>
    <property type="match status" value="1"/>
</dbReference>
<dbReference type="InterPro" id="IPR029068">
    <property type="entry name" value="Glyas_Bleomycin-R_OHBP_Dase"/>
</dbReference>
<dbReference type="Pfam" id="PF00903">
    <property type="entry name" value="Glyoxalase"/>
    <property type="match status" value="1"/>
</dbReference>
<dbReference type="AlphaFoldDB" id="A0A917URW3"/>
<dbReference type="EMBL" id="BMOE01000009">
    <property type="protein sequence ID" value="GGJ80594.1"/>
    <property type="molecule type" value="Genomic_DNA"/>
</dbReference>
<evidence type="ECO:0000256" key="2">
    <source>
        <dbReference type="ARBA" id="ARBA00021572"/>
    </source>
</evidence>
<evidence type="ECO:0000313" key="5">
    <source>
        <dbReference type="EMBL" id="GGJ80594.1"/>
    </source>
</evidence>
<feature type="domain" description="VOC" evidence="4">
    <location>
        <begin position="10"/>
        <end position="124"/>
    </location>
</feature>
<dbReference type="InterPro" id="IPR037523">
    <property type="entry name" value="VOC_core"/>
</dbReference>
<comment type="similarity">
    <text evidence="1">Belongs to the bleomycin resistance protein family.</text>
</comment>
<organism evidence="5 6">
    <name type="scientific">Deinococcus aquiradiocola</name>
    <dbReference type="NCBI Taxonomy" id="393059"/>
    <lineage>
        <taxon>Bacteria</taxon>
        <taxon>Thermotogati</taxon>
        <taxon>Deinococcota</taxon>
        <taxon>Deinococci</taxon>
        <taxon>Deinococcales</taxon>
        <taxon>Deinococcaceae</taxon>
        <taxon>Deinococcus</taxon>
    </lineage>
</organism>
<keyword evidence="3" id="KW-0046">Antibiotic resistance</keyword>
<comment type="caution">
    <text evidence="5">The sequence shown here is derived from an EMBL/GenBank/DDBJ whole genome shotgun (WGS) entry which is preliminary data.</text>
</comment>
<proteinExistence type="inferred from homology"/>
<dbReference type="RefSeq" id="WP_188963679.1">
    <property type="nucleotide sequence ID" value="NZ_BMOE01000009.1"/>
</dbReference>
<evidence type="ECO:0000259" key="4">
    <source>
        <dbReference type="PROSITE" id="PS51819"/>
    </source>
</evidence>
<dbReference type="Proteomes" id="UP000635726">
    <property type="component" value="Unassembled WGS sequence"/>
</dbReference>
<name>A0A917URW3_9DEIO</name>